<evidence type="ECO:0000313" key="2">
    <source>
        <dbReference type="EMBL" id="KKN36434.1"/>
    </source>
</evidence>
<feature type="region of interest" description="Disordered" evidence="1">
    <location>
        <begin position="1"/>
        <end position="23"/>
    </location>
</feature>
<sequence>MIGTAYDRDRNERRGTTKRINPQPFTISNKEFIDKVMHPNSDARIDAKLKFNSTDSLDRGQQISIEEFDCKTKTMKEIFYKIALKTGAMSGFKYVCEEV</sequence>
<comment type="caution">
    <text evidence="2">The sequence shown here is derived from an EMBL/GenBank/DDBJ whole genome shotgun (WGS) entry which is preliminary data.</text>
</comment>
<evidence type="ECO:0000256" key="1">
    <source>
        <dbReference type="SAM" id="MobiDB-lite"/>
    </source>
</evidence>
<feature type="compositionally biased region" description="Basic and acidic residues" evidence="1">
    <location>
        <begin position="1"/>
        <end position="15"/>
    </location>
</feature>
<accession>A0A0F9Q1Q3</accession>
<proteinExistence type="predicted"/>
<dbReference type="AlphaFoldDB" id="A0A0F9Q1Q3"/>
<name>A0A0F9Q1Q3_9ZZZZ</name>
<organism evidence="2">
    <name type="scientific">marine sediment metagenome</name>
    <dbReference type="NCBI Taxonomy" id="412755"/>
    <lineage>
        <taxon>unclassified sequences</taxon>
        <taxon>metagenomes</taxon>
        <taxon>ecological metagenomes</taxon>
    </lineage>
</organism>
<dbReference type="EMBL" id="LAZR01001966">
    <property type="protein sequence ID" value="KKN36434.1"/>
    <property type="molecule type" value="Genomic_DNA"/>
</dbReference>
<gene>
    <name evidence="2" type="ORF">LCGC14_0773760</name>
</gene>
<protein>
    <submittedName>
        <fullName evidence="2">Uncharacterized protein</fullName>
    </submittedName>
</protein>
<reference evidence="2" key="1">
    <citation type="journal article" date="2015" name="Nature">
        <title>Complex archaea that bridge the gap between prokaryotes and eukaryotes.</title>
        <authorList>
            <person name="Spang A."/>
            <person name="Saw J.H."/>
            <person name="Jorgensen S.L."/>
            <person name="Zaremba-Niedzwiedzka K."/>
            <person name="Martijn J."/>
            <person name="Lind A.E."/>
            <person name="van Eijk R."/>
            <person name="Schleper C."/>
            <person name="Guy L."/>
            <person name="Ettema T.J."/>
        </authorList>
    </citation>
    <scope>NUCLEOTIDE SEQUENCE</scope>
</reference>